<name>A0A9X2Z6Z0_9MYCO</name>
<evidence type="ECO:0000313" key="2">
    <source>
        <dbReference type="Proteomes" id="UP001141629"/>
    </source>
</evidence>
<gene>
    <name evidence="1" type="ORF">H7K45_26655</name>
</gene>
<proteinExistence type="predicted"/>
<dbReference type="Proteomes" id="UP001141629">
    <property type="component" value="Unassembled WGS sequence"/>
</dbReference>
<comment type="caution">
    <text evidence="1">The sequence shown here is derived from an EMBL/GenBank/DDBJ whole genome shotgun (WGS) entry which is preliminary data.</text>
</comment>
<dbReference type="RefSeq" id="WP_263999120.1">
    <property type="nucleotide sequence ID" value="NZ_JACKVK010000013.1"/>
</dbReference>
<protein>
    <submittedName>
        <fullName evidence="1">Uncharacterized protein</fullName>
    </submittedName>
</protein>
<organism evidence="1 2">
    <name type="scientific">Mycobacterium yunnanensis</name>
    <dbReference type="NCBI Taxonomy" id="368477"/>
    <lineage>
        <taxon>Bacteria</taxon>
        <taxon>Bacillati</taxon>
        <taxon>Actinomycetota</taxon>
        <taxon>Actinomycetes</taxon>
        <taxon>Mycobacteriales</taxon>
        <taxon>Mycobacteriaceae</taxon>
        <taxon>Mycobacterium</taxon>
    </lineage>
</organism>
<keyword evidence="2" id="KW-1185">Reference proteome</keyword>
<dbReference type="AlphaFoldDB" id="A0A9X2Z6Z0"/>
<dbReference type="EMBL" id="JACKVK010000013">
    <property type="protein sequence ID" value="MCV7424143.1"/>
    <property type="molecule type" value="Genomic_DNA"/>
</dbReference>
<accession>A0A9X2Z6Z0</accession>
<reference evidence="1" key="2">
    <citation type="journal article" date="2022" name="BMC Genomics">
        <title>Comparative genome analysis of mycobacteria focusing on tRNA and non-coding RNA.</title>
        <authorList>
            <person name="Behra P.R.K."/>
            <person name="Pettersson B.M.F."/>
            <person name="Ramesh M."/>
            <person name="Das S."/>
            <person name="Dasgupta S."/>
            <person name="Kirsebom L.A."/>
        </authorList>
    </citation>
    <scope>NUCLEOTIDE SEQUENCE</scope>
    <source>
        <strain evidence="1">DSM 44838</strain>
    </source>
</reference>
<reference evidence="1" key="1">
    <citation type="submission" date="2020-07" db="EMBL/GenBank/DDBJ databases">
        <authorList>
            <person name="Pettersson B.M.F."/>
            <person name="Behra P.R.K."/>
            <person name="Ramesh M."/>
            <person name="Das S."/>
            <person name="Dasgupta S."/>
            <person name="Kirsebom L.A."/>
        </authorList>
    </citation>
    <scope>NUCLEOTIDE SEQUENCE</scope>
    <source>
        <strain evidence="1">DSM 44838</strain>
    </source>
</reference>
<evidence type="ECO:0000313" key="1">
    <source>
        <dbReference type="EMBL" id="MCV7424143.1"/>
    </source>
</evidence>
<sequence>MDVEREHPAWRDPLSLSFRAHRRVLLLRLRWHERSTTRPRSRRGKRR</sequence>